<gene>
    <name evidence="1" type="ORF">TVAG_490410</name>
</gene>
<evidence type="ECO:0000313" key="2">
    <source>
        <dbReference type="Proteomes" id="UP000001542"/>
    </source>
</evidence>
<dbReference type="RefSeq" id="XP_001330266.1">
    <property type="nucleotide sequence ID" value="XM_001330231.1"/>
</dbReference>
<organism evidence="1 2">
    <name type="scientific">Trichomonas vaginalis (strain ATCC PRA-98 / G3)</name>
    <dbReference type="NCBI Taxonomy" id="412133"/>
    <lineage>
        <taxon>Eukaryota</taxon>
        <taxon>Metamonada</taxon>
        <taxon>Parabasalia</taxon>
        <taxon>Trichomonadida</taxon>
        <taxon>Trichomonadidae</taxon>
        <taxon>Trichomonas</taxon>
    </lineage>
</organism>
<name>A2F0X8_TRIV3</name>
<reference evidence="1" key="1">
    <citation type="submission" date="2006-10" db="EMBL/GenBank/DDBJ databases">
        <authorList>
            <person name="Amadeo P."/>
            <person name="Zhao Q."/>
            <person name="Wortman J."/>
            <person name="Fraser-Liggett C."/>
            <person name="Carlton J."/>
        </authorList>
    </citation>
    <scope>NUCLEOTIDE SEQUENCE</scope>
    <source>
        <strain evidence="1">G3</strain>
    </source>
</reference>
<keyword evidence="2" id="KW-1185">Reference proteome</keyword>
<dbReference type="Proteomes" id="UP000001542">
    <property type="component" value="Unassembled WGS sequence"/>
</dbReference>
<proteinExistence type="predicted"/>
<evidence type="ECO:0000313" key="1">
    <source>
        <dbReference type="EMBL" id="EAY01453.1"/>
    </source>
</evidence>
<dbReference type="OMA" id="LIFAVEC"/>
<sequence>MCTSLSLIFVVAAFKFGRVPVILDLSKCKICSDVKNAYGNSQPEDLILLGVFGDISRVFTFVKSLRAVGSLAHVVIISNTTFNEHVRKSLGYCGVEFFTMKSPPNTSRHYPHSLRYIGYMQYLKSTSRTFNRIFHSDAFDVFFQSDPFSEQISPDYLYFVMEDVKIRDSSWNVGWMKRAYNQSIAEAYGSDIVSCSGTIIGGAQQFKIYLKTLLDHKPFWMNGRHSLDQAYHNYLLHSGEFERNGIKRKEFGCNSPFLTLHYCSRWGKYVEKSDGIYCPDGLTKPAVIHQYNINQEAGEYISNHCN</sequence>
<dbReference type="VEuPathDB" id="TrichDB:TVAGG3_0532490"/>
<dbReference type="VEuPathDB" id="TrichDB:TVAG_490410"/>
<dbReference type="InParanoid" id="A2F0X8"/>
<accession>A2F0X8</accession>
<dbReference type="EMBL" id="DS113567">
    <property type="protein sequence ID" value="EAY01453.1"/>
    <property type="molecule type" value="Genomic_DNA"/>
</dbReference>
<dbReference type="eggNOG" id="ENOG502SEKU">
    <property type="taxonomic scope" value="Eukaryota"/>
</dbReference>
<dbReference type="KEGG" id="tva:4759279"/>
<dbReference type="OrthoDB" id="25241at2759"/>
<dbReference type="AlphaFoldDB" id="A2F0X8"/>
<reference evidence="1" key="2">
    <citation type="journal article" date="2007" name="Science">
        <title>Draft genome sequence of the sexually transmitted pathogen Trichomonas vaginalis.</title>
        <authorList>
            <person name="Carlton J.M."/>
            <person name="Hirt R.P."/>
            <person name="Silva J.C."/>
            <person name="Delcher A.L."/>
            <person name="Schatz M."/>
            <person name="Zhao Q."/>
            <person name="Wortman J.R."/>
            <person name="Bidwell S.L."/>
            <person name="Alsmark U.C.M."/>
            <person name="Besteiro S."/>
            <person name="Sicheritz-Ponten T."/>
            <person name="Noel C.J."/>
            <person name="Dacks J.B."/>
            <person name="Foster P.G."/>
            <person name="Simillion C."/>
            <person name="Van de Peer Y."/>
            <person name="Miranda-Saavedra D."/>
            <person name="Barton G.J."/>
            <person name="Westrop G.D."/>
            <person name="Mueller S."/>
            <person name="Dessi D."/>
            <person name="Fiori P.L."/>
            <person name="Ren Q."/>
            <person name="Paulsen I."/>
            <person name="Zhang H."/>
            <person name="Bastida-Corcuera F.D."/>
            <person name="Simoes-Barbosa A."/>
            <person name="Brown M.T."/>
            <person name="Hayes R.D."/>
            <person name="Mukherjee M."/>
            <person name="Okumura C.Y."/>
            <person name="Schneider R."/>
            <person name="Smith A.J."/>
            <person name="Vanacova S."/>
            <person name="Villalvazo M."/>
            <person name="Haas B.J."/>
            <person name="Pertea M."/>
            <person name="Feldblyum T.V."/>
            <person name="Utterback T.R."/>
            <person name="Shu C.L."/>
            <person name="Osoegawa K."/>
            <person name="de Jong P.J."/>
            <person name="Hrdy I."/>
            <person name="Horvathova L."/>
            <person name="Zubacova Z."/>
            <person name="Dolezal P."/>
            <person name="Malik S.B."/>
            <person name="Logsdon J.M. Jr."/>
            <person name="Henze K."/>
            <person name="Gupta A."/>
            <person name="Wang C.C."/>
            <person name="Dunne R.L."/>
            <person name="Upcroft J.A."/>
            <person name="Upcroft P."/>
            <person name="White O."/>
            <person name="Salzberg S.L."/>
            <person name="Tang P."/>
            <person name="Chiu C.-H."/>
            <person name="Lee Y.-S."/>
            <person name="Embley T.M."/>
            <person name="Coombs G.H."/>
            <person name="Mottram J.C."/>
            <person name="Tachezy J."/>
            <person name="Fraser-Liggett C.M."/>
            <person name="Johnson P.J."/>
        </authorList>
    </citation>
    <scope>NUCLEOTIDE SEQUENCE [LARGE SCALE GENOMIC DNA]</scope>
    <source>
        <strain evidence="1">G3</strain>
    </source>
</reference>
<protein>
    <submittedName>
        <fullName evidence="1">Uncharacterized protein</fullName>
    </submittedName>
</protein>